<evidence type="ECO:0000313" key="2">
    <source>
        <dbReference type="EMBL" id="SNR91216.1"/>
    </source>
</evidence>
<feature type="transmembrane region" description="Helical" evidence="1">
    <location>
        <begin position="216"/>
        <end position="236"/>
    </location>
</feature>
<dbReference type="InterPro" id="IPR027550">
    <property type="entry name" value="MSEP-CTERM"/>
</dbReference>
<keyword evidence="1" id="KW-1133">Transmembrane helix</keyword>
<feature type="transmembrane region" description="Helical" evidence="1">
    <location>
        <begin position="181"/>
        <end position="204"/>
    </location>
</feature>
<feature type="transmembrane region" description="Helical" evidence="1">
    <location>
        <begin position="74"/>
        <end position="94"/>
    </location>
</feature>
<dbReference type="EMBL" id="FZNY01000004">
    <property type="protein sequence ID" value="SNR91216.1"/>
    <property type="molecule type" value="Genomic_DNA"/>
</dbReference>
<accession>A0A239A6C8</accession>
<proteinExistence type="predicted"/>
<evidence type="ECO:0000313" key="3">
    <source>
        <dbReference type="Proteomes" id="UP000198379"/>
    </source>
</evidence>
<feature type="transmembrane region" description="Helical" evidence="1">
    <location>
        <begin position="148"/>
        <end position="169"/>
    </location>
</feature>
<feature type="transmembrane region" description="Helical" evidence="1">
    <location>
        <begin position="281"/>
        <end position="301"/>
    </location>
</feature>
<keyword evidence="1" id="KW-0812">Transmembrane</keyword>
<dbReference type="Proteomes" id="UP000198379">
    <property type="component" value="Unassembled WGS sequence"/>
</dbReference>
<name>A0A239A6C8_9FLAO</name>
<feature type="transmembrane region" description="Helical" evidence="1">
    <location>
        <begin position="911"/>
        <end position="927"/>
    </location>
</feature>
<dbReference type="AlphaFoldDB" id="A0A239A6C8"/>
<feature type="transmembrane region" description="Helical" evidence="1">
    <location>
        <begin position="307"/>
        <end position="330"/>
    </location>
</feature>
<gene>
    <name evidence="2" type="ORF">SAMN06265376_104187</name>
</gene>
<feature type="transmembrane region" description="Helical" evidence="1">
    <location>
        <begin position="9"/>
        <end position="27"/>
    </location>
</feature>
<keyword evidence="3" id="KW-1185">Reference proteome</keyword>
<feature type="transmembrane region" description="Helical" evidence="1">
    <location>
        <begin position="47"/>
        <end position="67"/>
    </location>
</feature>
<dbReference type="RefSeq" id="WP_089372000.1">
    <property type="nucleotide sequence ID" value="NZ_BMEP01000007.1"/>
</dbReference>
<evidence type="ECO:0000256" key="1">
    <source>
        <dbReference type="SAM" id="Phobius"/>
    </source>
</evidence>
<protein>
    <submittedName>
        <fullName evidence="2">MSEP-CTERM protein</fullName>
    </submittedName>
</protein>
<sequence>MQNLRNPKWILVINTLPVVVLLSIFFGEFSIIESLLEEGNISLWKSFVWVLVALSSLSFIYALYLIIKKKQVSFFYSIAALCTYIPFIYLFGYFSNDIIPFSIPRWMLSGDLMIYVGTFLMPTLAYALFVLVTALTSNKKNHKAWKNFLAAIAIPILLYVFLQVIIPLWKSLEDDYDMHVILIVIIICTLIFLFFLIRGIYILSTKKSGVLKKYQYFWKIPVLILLPILGLLINNGQIFHPFGTNSAGIFGDFNHPLFYILAILNGMFICLPNLEKRNYRLLLIIGRSFTLAFTFYFFIVFLPFLPISVIALILIGTGFLLLTPLVVFIIHINELIKDIHFLKDYFSKKIIWAIVIGGFLILPISITLSYIQDRNTLHETLDYVYNPDYSKTYNIKRTSLKKTLNVVKNHKGDNRDFIFDGQQPYLSTYFNWLVLDNLTLSNKKINTIERIFFDEDKDHFWSRNSSNKNVAITDIATNSTFDTSQNAWKSWIDLEITNTSDSRFLEYTTTITLPEGAWISDYYLYVGDTKEMGILAEKKSAMWVFSNIRNENRDPGILYYLTGNKVAFKVFPFGEKEVRKTGIELLHKDPIQLTIDGHQVQLGEQQETFTNFENEHAVYISPQEKKNLKETQRTPYFHFITDISDKKDSANVAVRNQINTIIRKYPSIAENGKISYTNQYTHTEPLGQDWEERLKAQTFEGGFYVDRAIKSVLYNSYNTNDTSYPIIVVVTNDLQSAIFDTNFSDWKFTFPESDFFYSLGEDHELRHHSLITNPAISIQDSLPIVFNHKTLVYQDANNVTTYLKNDSLPTIILKKDLFEIPVEEIKNKDWASALTLQAAWKSQILHPEMADKEWLSLVKSSFKSNIMTPVTSYIVVENDAQKAILKKKQQQVLSGKKSLDLGEDTRRMSEPSIYIIAILLGGILWYRKKRQHKLTTYKKKEL</sequence>
<dbReference type="NCBIfam" id="TIGR04286">
    <property type="entry name" value="MSEP-CTERM"/>
    <property type="match status" value="1"/>
</dbReference>
<feature type="transmembrane region" description="Helical" evidence="1">
    <location>
        <begin position="350"/>
        <end position="371"/>
    </location>
</feature>
<feature type="transmembrane region" description="Helical" evidence="1">
    <location>
        <begin position="114"/>
        <end position="136"/>
    </location>
</feature>
<reference evidence="2 3" key="1">
    <citation type="submission" date="2017-06" db="EMBL/GenBank/DDBJ databases">
        <authorList>
            <person name="Kim H.J."/>
            <person name="Triplett B.A."/>
        </authorList>
    </citation>
    <scope>NUCLEOTIDE SEQUENCE [LARGE SCALE GENOMIC DNA]</scope>
    <source>
        <strain evidence="2 3">DSM 25597</strain>
    </source>
</reference>
<feature type="transmembrane region" description="Helical" evidence="1">
    <location>
        <begin position="256"/>
        <end position="274"/>
    </location>
</feature>
<keyword evidence="1" id="KW-0472">Membrane</keyword>
<organism evidence="2 3">
    <name type="scientific">Dokdonia pacifica</name>
    <dbReference type="NCBI Taxonomy" id="1627892"/>
    <lineage>
        <taxon>Bacteria</taxon>
        <taxon>Pseudomonadati</taxon>
        <taxon>Bacteroidota</taxon>
        <taxon>Flavobacteriia</taxon>
        <taxon>Flavobacteriales</taxon>
        <taxon>Flavobacteriaceae</taxon>
        <taxon>Dokdonia</taxon>
    </lineage>
</organism>